<proteinExistence type="predicted"/>
<sequence length="320" mass="35981">ITDLEVEITGSSAFHQLHWEALKDPDSDHALALHHPIIRKPVGHPPPMVAGQASPTLNVLLVIARPNGKHDVGYRTISRPLVEMLQNASLPVKVDILRPGTYQALSEQLEKMTSQQGKGYYHLIHFDVHGMVADYATLQNNKAQFLFKPRYGRQDLKPFEGLRAFLSLLGLKENQTDLLEATELTHLLTHHGIPIVVLNACQSAKQVGTASETSLGSRFMQSGAQTVVAMAYSVHVSAAKLFMEILYEKLFEQAALSTAIRFARLALFNEKSRRAYANQKIDLEDWLLPVVYQRQTVALPLREFTEAEETAYWENEAQRY</sequence>
<evidence type="ECO:0000313" key="2">
    <source>
        <dbReference type="EMBL" id="MDM8562016.1"/>
    </source>
</evidence>
<dbReference type="InterPro" id="IPR024983">
    <property type="entry name" value="CHAT_dom"/>
</dbReference>
<dbReference type="Pfam" id="PF12770">
    <property type="entry name" value="CHAT"/>
    <property type="match status" value="1"/>
</dbReference>
<dbReference type="Proteomes" id="UP001171945">
    <property type="component" value="Unassembled WGS sequence"/>
</dbReference>
<reference evidence="2" key="1">
    <citation type="submission" date="2023-06" db="EMBL/GenBank/DDBJ databases">
        <title>Uncultivated large filamentous bacteria from sulfidic sediments reveal new species and different genomic features in energy metabolism and defense.</title>
        <authorList>
            <person name="Fonseca A."/>
        </authorList>
    </citation>
    <scope>NUCLEOTIDE SEQUENCE</scope>
    <source>
        <strain evidence="2">HSG4</strain>
    </source>
</reference>
<protein>
    <submittedName>
        <fullName evidence="2">CHAT domain-containing protein</fullName>
    </submittedName>
</protein>
<feature type="domain" description="CHAT" evidence="1">
    <location>
        <begin position="11"/>
        <end position="287"/>
    </location>
</feature>
<evidence type="ECO:0000313" key="3">
    <source>
        <dbReference type="Proteomes" id="UP001171945"/>
    </source>
</evidence>
<feature type="non-terminal residue" evidence="2">
    <location>
        <position position="1"/>
    </location>
</feature>
<keyword evidence="3" id="KW-1185">Reference proteome</keyword>
<accession>A0ABT7VQS0</accession>
<name>A0ABT7VQS0_9GAMM</name>
<evidence type="ECO:0000259" key="1">
    <source>
        <dbReference type="Pfam" id="PF12770"/>
    </source>
</evidence>
<organism evidence="2 3">
    <name type="scientific">Candidatus Marithioploca araucensis</name>
    <dbReference type="NCBI Taxonomy" id="70273"/>
    <lineage>
        <taxon>Bacteria</taxon>
        <taxon>Pseudomonadati</taxon>
        <taxon>Pseudomonadota</taxon>
        <taxon>Gammaproteobacteria</taxon>
        <taxon>Thiotrichales</taxon>
        <taxon>Thiotrichaceae</taxon>
        <taxon>Candidatus Marithioploca</taxon>
    </lineage>
</organism>
<gene>
    <name evidence="2" type="ORF">QUF54_01530</name>
</gene>
<comment type="caution">
    <text evidence="2">The sequence shown here is derived from an EMBL/GenBank/DDBJ whole genome shotgun (WGS) entry which is preliminary data.</text>
</comment>
<dbReference type="EMBL" id="JAUCGM010000037">
    <property type="protein sequence ID" value="MDM8562016.1"/>
    <property type="molecule type" value="Genomic_DNA"/>
</dbReference>